<keyword evidence="3 4" id="KW-0539">Nucleus</keyword>
<evidence type="ECO:0000259" key="6">
    <source>
        <dbReference type="SMART" id="SM01027"/>
    </source>
</evidence>
<dbReference type="Pfam" id="PF10996">
    <property type="entry name" value="Beta-Casp"/>
    <property type="match status" value="1"/>
</dbReference>
<dbReference type="InterPro" id="IPR025069">
    <property type="entry name" value="Cpsf2_C"/>
</dbReference>
<dbReference type="GO" id="GO:0003723">
    <property type="term" value="F:RNA binding"/>
    <property type="evidence" value="ECO:0007669"/>
    <property type="project" value="UniProtKB-KW"/>
</dbReference>
<dbReference type="InterPro" id="IPR035639">
    <property type="entry name" value="CPSF2_MBL"/>
</dbReference>
<feature type="domain" description="Beta-Casp" evidence="6">
    <location>
        <begin position="303"/>
        <end position="453"/>
    </location>
</feature>
<dbReference type="VEuPathDB" id="AmoebaDB:NfTy_059610"/>
<comment type="similarity">
    <text evidence="4">Belongs to the metallo-beta-lactamase superfamily. RNA-metabolizing metallo-beta-lactamase-like family. CPSF2/YSH1 subfamily.</text>
</comment>
<dbReference type="CDD" id="cd16293">
    <property type="entry name" value="CPSF2-like_MBL-fold"/>
    <property type="match status" value="1"/>
</dbReference>
<evidence type="ECO:0000313" key="7">
    <source>
        <dbReference type="EMBL" id="KAF0977877.1"/>
    </source>
</evidence>
<dbReference type="InterPro" id="IPR027075">
    <property type="entry name" value="CPSF2"/>
</dbReference>
<proteinExistence type="inferred from homology"/>
<accession>A0A6A5BLI1</accession>
<dbReference type="Pfam" id="PF13299">
    <property type="entry name" value="CPSF100_C"/>
    <property type="match status" value="1"/>
</dbReference>
<name>A0A6A5BLI1_NAEFO</name>
<dbReference type="PANTHER" id="PTHR45922:SF1">
    <property type="entry name" value="CLEAVAGE AND POLYADENYLATION SPECIFICITY FACTOR SUBUNIT 2"/>
    <property type="match status" value="1"/>
</dbReference>
<comment type="subcellular location">
    <subcellularLocation>
        <location evidence="1 4">Nucleus</location>
    </subcellularLocation>
</comment>
<protein>
    <recommendedName>
        <fullName evidence="4">Cleavage and polyadenylation specificity factor subunit 2</fullName>
    </recommendedName>
    <alternativeName>
        <fullName evidence="4">Cleavage and polyadenylation specificity factor 100 kDa subunit</fullName>
    </alternativeName>
</protein>
<dbReference type="OrthoDB" id="64353at2759"/>
<comment type="caution">
    <text evidence="7">The sequence shown here is derived from an EMBL/GenBank/DDBJ whole genome shotgun (WGS) entry which is preliminary data.</text>
</comment>
<dbReference type="AlphaFoldDB" id="A0A6A5BLI1"/>
<keyword evidence="4" id="KW-0694">RNA-binding</keyword>
<dbReference type="RefSeq" id="XP_044562590.1">
    <property type="nucleotide sequence ID" value="XM_044706476.1"/>
</dbReference>
<dbReference type="GO" id="GO:0006398">
    <property type="term" value="P:mRNA 3'-end processing by stem-loop binding and cleavage"/>
    <property type="evidence" value="ECO:0007669"/>
    <property type="project" value="InterPro"/>
</dbReference>
<keyword evidence="5" id="KW-0175">Coiled coil</keyword>
<evidence type="ECO:0000313" key="8">
    <source>
        <dbReference type="Proteomes" id="UP000444721"/>
    </source>
</evidence>
<evidence type="ECO:0000256" key="4">
    <source>
        <dbReference type="RuleBase" id="RU365006"/>
    </source>
</evidence>
<sequence length="826" mass="94972">MSSAIQYISLVGSQNEGPLCSLLIVDDYYILLDCGWDENFNTKDEHIQQIVNVYKDKIDAILISHSDIYHCGALPYLVGKCGILENKKKAKIFATLPIVKMGQMHMYDACQNVKQREDFETFDLDDVDLCFDNIIQLKYSQRYPLSQQMGGMTQVENTNMDLETENAEGEDGEVGGSTNLVAEMEGEKLVICPFLAGHTLGGTIWKITKETDEIVYAVDFNIKKERHLNGSVLGELGGKPSLLITDAYNIKPIPSTEVTMVPRSSSSKETVPMRRDKQIVTSVIDTLKRDGNVLIPVETAGRVLELMLILEEEWKRKPDQLGNFELILLTNVAYRTIDFAAHQLEWMSDNIMKGFDEKRENPFSFKYFSVCHNVEELMTKLKQNEAMRRMMEGIDEDDEDVTQKKQYPIVVLASSSTLDVGFARELFVKWCEDQRNMVLFTDRSSPNSFARKLINKIRAKKTNRLDEVMKLIMSRRVPLKGEELEKYEKEQLIKQEAEKKRREEEERKKRVIQIRDEDDEDISDKKSKKFREEFSGSGFDDDSQTQTRLYLPENMRYQSQYLMFPCIERGISKDEYGESVDPEEFETRLLQADQKDQLMATNANLHEEEENYEPPSKIESEEVSVRILCKLAYIDFEGRSSNVDIKNILQKINPRKLIIIHGMPEAVTELKEYCETKKIAEQIKAPIDLETLDMTMDTNMFKVKLKQDLLSHVHFVKSGTNYDMAYIEGIFKVSDNAEDPLPSIYPNPKPKGHPTILIGDVKLNQLYRLLLEKGLSAEFQQGGVLVCNDEVMLQKDKKSGEIQIVGSLSPTFFQVRELLYGFYKEL</sequence>
<dbReference type="InterPro" id="IPR011108">
    <property type="entry name" value="RMMBL"/>
</dbReference>
<dbReference type="OMA" id="QSRHNME"/>
<dbReference type="Pfam" id="PF07521">
    <property type="entry name" value="RMMBL"/>
    <property type="match status" value="1"/>
</dbReference>
<dbReference type="Pfam" id="PF16661">
    <property type="entry name" value="Lactamase_B_6"/>
    <property type="match status" value="2"/>
</dbReference>
<evidence type="ECO:0000256" key="5">
    <source>
        <dbReference type="SAM" id="Coils"/>
    </source>
</evidence>
<evidence type="ECO:0000256" key="1">
    <source>
        <dbReference type="ARBA" id="ARBA00004123"/>
    </source>
</evidence>
<dbReference type="VEuPathDB" id="AmoebaDB:FDP41_003199"/>
<dbReference type="Gene3D" id="3.60.15.10">
    <property type="entry name" value="Ribonuclease Z/Hydroxyacylglutathione hydrolase-like"/>
    <property type="match status" value="1"/>
</dbReference>
<dbReference type="Proteomes" id="UP000444721">
    <property type="component" value="Unassembled WGS sequence"/>
</dbReference>
<reference evidence="7 8" key="1">
    <citation type="journal article" date="2019" name="Sci. Rep.">
        <title>Nanopore sequencing improves the draft genome of the human pathogenic amoeba Naegleria fowleri.</title>
        <authorList>
            <person name="Liechti N."/>
            <person name="Schurch N."/>
            <person name="Bruggmann R."/>
            <person name="Wittwer M."/>
        </authorList>
    </citation>
    <scope>NUCLEOTIDE SEQUENCE [LARGE SCALE GENOMIC DNA]</scope>
    <source>
        <strain evidence="7 8">ATCC 30894</strain>
    </source>
</reference>
<feature type="coiled-coil region" evidence="5">
    <location>
        <begin position="486"/>
        <end position="514"/>
    </location>
</feature>
<organism evidence="7 8">
    <name type="scientific">Naegleria fowleri</name>
    <name type="common">Brain eating amoeba</name>
    <dbReference type="NCBI Taxonomy" id="5763"/>
    <lineage>
        <taxon>Eukaryota</taxon>
        <taxon>Discoba</taxon>
        <taxon>Heterolobosea</taxon>
        <taxon>Tetramitia</taxon>
        <taxon>Eutetramitia</taxon>
        <taxon>Vahlkampfiidae</taxon>
        <taxon>Naegleria</taxon>
    </lineage>
</organism>
<dbReference type="SUPFAM" id="SSF56281">
    <property type="entry name" value="Metallo-hydrolase/oxidoreductase"/>
    <property type="match status" value="1"/>
</dbReference>
<dbReference type="InterPro" id="IPR036866">
    <property type="entry name" value="RibonucZ/Hydroxyglut_hydro"/>
</dbReference>
<dbReference type="InterPro" id="IPR001279">
    <property type="entry name" value="Metallo-B-lactamas"/>
</dbReference>
<dbReference type="EMBL" id="VFQX01000033">
    <property type="protein sequence ID" value="KAF0977877.1"/>
    <property type="molecule type" value="Genomic_DNA"/>
</dbReference>
<dbReference type="Gene3D" id="3.40.50.10890">
    <property type="match status" value="1"/>
</dbReference>
<dbReference type="VEuPathDB" id="AmoebaDB:NF0115730"/>
<dbReference type="PANTHER" id="PTHR45922">
    <property type="entry name" value="CLEAVAGE AND POLYADENYLATION SPECIFICITY FACTOR SUBUNIT 2"/>
    <property type="match status" value="1"/>
</dbReference>
<evidence type="ECO:0000256" key="3">
    <source>
        <dbReference type="ARBA" id="ARBA00023242"/>
    </source>
</evidence>
<dbReference type="InterPro" id="IPR022712">
    <property type="entry name" value="Beta_Casp"/>
</dbReference>
<dbReference type="GO" id="GO:0005847">
    <property type="term" value="C:mRNA cleavage and polyadenylation specificity factor complex"/>
    <property type="evidence" value="ECO:0007669"/>
    <property type="project" value="InterPro"/>
</dbReference>
<keyword evidence="8" id="KW-1185">Reference proteome</keyword>
<keyword evidence="2 4" id="KW-0507">mRNA processing</keyword>
<dbReference type="SMART" id="SM01027">
    <property type="entry name" value="Beta-Casp"/>
    <property type="match status" value="1"/>
</dbReference>
<evidence type="ECO:0000256" key="2">
    <source>
        <dbReference type="ARBA" id="ARBA00022664"/>
    </source>
</evidence>
<gene>
    <name evidence="7" type="ORF">FDP41_003199</name>
</gene>
<dbReference type="GeneID" id="68110417"/>